<dbReference type="KEGG" id="mnt:21392223"/>
<dbReference type="AlphaFoldDB" id="W9S4T5"/>
<protein>
    <submittedName>
        <fullName evidence="2">GDSL esterase/lipase</fullName>
    </submittedName>
</protein>
<dbReference type="InterPro" id="IPR001087">
    <property type="entry name" value="GDSL"/>
</dbReference>
<evidence type="ECO:0000313" key="3">
    <source>
        <dbReference type="Proteomes" id="UP000030645"/>
    </source>
</evidence>
<keyword evidence="3" id="KW-1185">Reference proteome</keyword>
<evidence type="ECO:0000256" key="1">
    <source>
        <dbReference type="ARBA" id="ARBA00008668"/>
    </source>
</evidence>
<accession>W9S4T5</accession>
<dbReference type="EMBL" id="KE344975">
    <property type="protein sequence ID" value="EXB88553.1"/>
    <property type="molecule type" value="Genomic_DNA"/>
</dbReference>
<dbReference type="InterPro" id="IPR050592">
    <property type="entry name" value="GDSL_lipolytic_enzyme"/>
</dbReference>
<dbReference type="PANTHER" id="PTHR45642">
    <property type="entry name" value="GDSL ESTERASE/LIPASE EXL3"/>
    <property type="match status" value="1"/>
</dbReference>
<gene>
    <name evidence="2" type="ORF">L484_008872</name>
</gene>
<dbReference type="GO" id="GO:0016788">
    <property type="term" value="F:hydrolase activity, acting on ester bonds"/>
    <property type="evidence" value="ECO:0007669"/>
    <property type="project" value="InterPro"/>
</dbReference>
<reference evidence="3" key="1">
    <citation type="submission" date="2013-01" db="EMBL/GenBank/DDBJ databases">
        <title>Draft Genome Sequence of a Mulberry Tree, Morus notabilis C.K. Schneid.</title>
        <authorList>
            <person name="He N."/>
            <person name="Zhao S."/>
        </authorList>
    </citation>
    <scope>NUCLEOTIDE SEQUENCE</scope>
</reference>
<dbReference type="Proteomes" id="UP000030645">
    <property type="component" value="Unassembled WGS sequence"/>
</dbReference>
<dbReference type="STRING" id="981085.W9S4T5"/>
<dbReference type="OrthoDB" id="1600564at2759"/>
<proteinExistence type="inferred from homology"/>
<dbReference type="InterPro" id="IPR036514">
    <property type="entry name" value="SGNH_hydro_sf"/>
</dbReference>
<evidence type="ECO:0000313" key="2">
    <source>
        <dbReference type="EMBL" id="EXB88553.1"/>
    </source>
</evidence>
<sequence>MAVVGLPPMGCLPIVITLNSPHGLKQRGCLDSYSSVARNYNKILQNELQFMHNSLAMFGARISYVDIYEPLMEMIQGPKKFGFDKIFNGCCGTGYLETSFLCNPLSYTCPDATKYMFWDSIHPTEKTYYYLFKNTLPILDFLLKD</sequence>
<dbReference type="eggNOG" id="ENOG502QUD3">
    <property type="taxonomic scope" value="Eukaryota"/>
</dbReference>
<organism evidence="2 3">
    <name type="scientific">Morus notabilis</name>
    <dbReference type="NCBI Taxonomy" id="981085"/>
    <lineage>
        <taxon>Eukaryota</taxon>
        <taxon>Viridiplantae</taxon>
        <taxon>Streptophyta</taxon>
        <taxon>Embryophyta</taxon>
        <taxon>Tracheophyta</taxon>
        <taxon>Spermatophyta</taxon>
        <taxon>Magnoliopsida</taxon>
        <taxon>eudicotyledons</taxon>
        <taxon>Gunneridae</taxon>
        <taxon>Pentapetalae</taxon>
        <taxon>rosids</taxon>
        <taxon>fabids</taxon>
        <taxon>Rosales</taxon>
        <taxon>Moraceae</taxon>
        <taxon>Moreae</taxon>
        <taxon>Morus</taxon>
    </lineage>
</organism>
<name>W9S4T5_9ROSA</name>
<comment type="similarity">
    <text evidence="1">Belongs to the 'GDSL' lipolytic enzyme family.</text>
</comment>
<dbReference type="Gene3D" id="3.40.50.1110">
    <property type="entry name" value="SGNH hydrolase"/>
    <property type="match status" value="1"/>
</dbReference>
<dbReference type="PANTHER" id="PTHR45642:SF3">
    <property type="entry name" value="OS09G0540400 PROTEIN"/>
    <property type="match status" value="1"/>
</dbReference>
<dbReference type="Pfam" id="PF00657">
    <property type="entry name" value="Lipase_GDSL"/>
    <property type="match status" value="1"/>
</dbReference>